<accession>A0A4R1RNL9</accession>
<dbReference type="EMBL" id="SLUP01000002">
    <property type="protein sequence ID" value="TCL67913.1"/>
    <property type="molecule type" value="Genomic_DNA"/>
</dbReference>
<dbReference type="Proteomes" id="UP000295455">
    <property type="component" value="Unassembled WGS sequence"/>
</dbReference>
<dbReference type="AlphaFoldDB" id="A0A4R1RNL9"/>
<keyword evidence="4" id="KW-1185">Reference proteome</keyword>
<feature type="chain" id="PRO_5020289195" evidence="2">
    <location>
        <begin position="25"/>
        <end position="268"/>
    </location>
</feature>
<dbReference type="InterPro" id="IPR000801">
    <property type="entry name" value="Esterase-like"/>
</dbReference>
<evidence type="ECO:0000256" key="1">
    <source>
        <dbReference type="ARBA" id="ARBA00022729"/>
    </source>
</evidence>
<dbReference type="OrthoDB" id="9764953at2"/>
<dbReference type="Gene3D" id="3.40.50.1820">
    <property type="entry name" value="alpha/beta hydrolase"/>
    <property type="match status" value="1"/>
</dbReference>
<dbReference type="RefSeq" id="WP_132216057.1">
    <property type="nucleotide sequence ID" value="NZ_OX156936.1"/>
</dbReference>
<protein>
    <submittedName>
        <fullName evidence="3">Putative esterase</fullName>
    </submittedName>
</protein>
<evidence type="ECO:0000313" key="4">
    <source>
        <dbReference type="Proteomes" id="UP000295455"/>
    </source>
</evidence>
<dbReference type="PANTHER" id="PTHR43037">
    <property type="entry name" value="UNNAMED PRODUCT-RELATED"/>
    <property type="match status" value="1"/>
</dbReference>
<keyword evidence="1 2" id="KW-0732">Signal</keyword>
<feature type="signal peptide" evidence="2">
    <location>
        <begin position="1"/>
        <end position="24"/>
    </location>
</feature>
<dbReference type="PANTHER" id="PTHR43037:SF1">
    <property type="entry name" value="BLL1128 PROTEIN"/>
    <property type="match status" value="1"/>
</dbReference>
<evidence type="ECO:0000256" key="2">
    <source>
        <dbReference type="SAM" id="SignalP"/>
    </source>
</evidence>
<dbReference type="SUPFAM" id="SSF53474">
    <property type="entry name" value="alpha/beta-Hydrolases"/>
    <property type="match status" value="1"/>
</dbReference>
<dbReference type="InterPro" id="IPR029058">
    <property type="entry name" value="AB_hydrolase_fold"/>
</dbReference>
<comment type="caution">
    <text evidence="3">The sequence shown here is derived from an EMBL/GenBank/DDBJ whole genome shotgun (WGS) entry which is preliminary data.</text>
</comment>
<dbReference type="InterPro" id="IPR050955">
    <property type="entry name" value="Plant_Biomass_Hydrol_Est"/>
</dbReference>
<evidence type="ECO:0000313" key="3">
    <source>
        <dbReference type="EMBL" id="TCL67913.1"/>
    </source>
</evidence>
<sequence length="268" mass="30183">MKYKIQINCCLIIILMLFSEFTSAQQNNLYKEAFFIKNQDTLKYRIMYPDNFSETRQYPVVLFLHGAGERGNDNTKQLTHGGKLFSDETNRGAFPAIVIFPQCPQNDYWANADVDRSTKPITLTFPLNNPPTKALNLTMLLMEDMLSKPYANKQKVYIGGLSMGGMGTFEMLYRKPDMFAAAFAICGGGNPDGAKAYAKNTELWVFHGANDDVVDPQLSINMVSAYLKAGGKPNVTIYANDNHNSWDSAFAEPKLLTWLFSKSKNEYK</sequence>
<name>A0A4R1RNL9_9FLAO</name>
<proteinExistence type="predicted"/>
<dbReference type="Pfam" id="PF00756">
    <property type="entry name" value="Esterase"/>
    <property type="match status" value="1"/>
</dbReference>
<gene>
    <name evidence="3" type="ORF">EV196_102476</name>
</gene>
<reference evidence="3 4" key="1">
    <citation type="submission" date="2019-03" db="EMBL/GenBank/DDBJ databases">
        <title>Genomic Encyclopedia of Type Strains, Phase IV (KMG-IV): sequencing the most valuable type-strain genomes for metagenomic binning, comparative biology and taxonomic classification.</title>
        <authorList>
            <person name="Goeker M."/>
        </authorList>
    </citation>
    <scope>NUCLEOTIDE SEQUENCE [LARGE SCALE GENOMIC DNA]</scope>
    <source>
        <strain evidence="3 4">DSM 18792</strain>
    </source>
</reference>
<organism evidence="3 4">
    <name type="scientific">Mariniflexile fucanivorans</name>
    <dbReference type="NCBI Taxonomy" id="264023"/>
    <lineage>
        <taxon>Bacteria</taxon>
        <taxon>Pseudomonadati</taxon>
        <taxon>Bacteroidota</taxon>
        <taxon>Flavobacteriia</taxon>
        <taxon>Flavobacteriales</taxon>
        <taxon>Flavobacteriaceae</taxon>
        <taxon>Mariniflexile</taxon>
    </lineage>
</organism>